<reference evidence="3" key="1">
    <citation type="submission" date="2021-03" db="EMBL/GenBank/DDBJ databases">
        <authorList>
            <person name="Bekaert M."/>
        </authorList>
    </citation>
    <scope>NUCLEOTIDE SEQUENCE</scope>
</reference>
<dbReference type="InterPro" id="IPR007110">
    <property type="entry name" value="Ig-like_dom"/>
</dbReference>
<evidence type="ECO:0000259" key="2">
    <source>
        <dbReference type="PROSITE" id="PS50835"/>
    </source>
</evidence>
<dbReference type="AlphaFoldDB" id="A0A8S3VCM1"/>
<dbReference type="Proteomes" id="UP000683360">
    <property type="component" value="Unassembled WGS sequence"/>
</dbReference>
<name>A0A8S3VCM1_MYTED</name>
<feature type="region of interest" description="Disordered" evidence="1">
    <location>
        <begin position="212"/>
        <end position="231"/>
    </location>
</feature>
<feature type="region of interest" description="Disordered" evidence="1">
    <location>
        <begin position="167"/>
        <end position="206"/>
    </location>
</feature>
<dbReference type="SUPFAM" id="SSF48726">
    <property type="entry name" value="Immunoglobulin"/>
    <property type="match status" value="1"/>
</dbReference>
<dbReference type="PROSITE" id="PS50835">
    <property type="entry name" value="IG_LIKE"/>
    <property type="match status" value="1"/>
</dbReference>
<keyword evidence="4" id="KW-1185">Reference proteome</keyword>
<dbReference type="Gene3D" id="2.60.40.10">
    <property type="entry name" value="Immunoglobulins"/>
    <property type="match status" value="1"/>
</dbReference>
<evidence type="ECO:0000313" key="4">
    <source>
        <dbReference type="Proteomes" id="UP000683360"/>
    </source>
</evidence>
<feature type="domain" description="Ig-like" evidence="2">
    <location>
        <begin position="30"/>
        <end position="148"/>
    </location>
</feature>
<feature type="compositionally biased region" description="Polar residues" evidence="1">
    <location>
        <begin position="212"/>
        <end position="222"/>
    </location>
</feature>
<evidence type="ECO:0000256" key="1">
    <source>
        <dbReference type="SAM" id="MobiDB-lite"/>
    </source>
</evidence>
<organism evidence="3 4">
    <name type="scientific">Mytilus edulis</name>
    <name type="common">Blue mussel</name>
    <dbReference type="NCBI Taxonomy" id="6550"/>
    <lineage>
        <taxon>Eukaryota</taxon>
        <taxon>Metazoa</taxon>
        <taxon>Spiralia</taxon>
        <taxon>Lophotrochozoa</taxon>
        <taxon>Mollusca</taxon>
        <taxon>Bivalvia</taxon>
        <taxon>Autobranchia</taxon>
        <taxon>Pteriomorphia</taxon>
        <taxon>Mytilida</taxon>
        <taxon>Mytiloidea</taxon>
        <taxon>Mytilidae</taxon>
        <taxon>Mytilinae</taxon>
        <taxon>Mytilus</taxon>
    </lineage>
</organism>
<gene>
    <name evidence="3" type="ORF">MEDL_63041</name>
</gene>
<dbReference type="InterPro" id="IPR013783">
    <property type="entry name" value="Ig-like_fold"/>
</dbReference>
<evidence type="ECO:0000313" key="3">
    <source>
        <dbReference type="EMBL" id="CAG2251400.1"/>
    </source>
</evidence>
<feature type="compositionally biased region" description="Low complexity" evidence="1">
    <location>
        <begin position="167"/>
        <end position="189"/>
    </location>
</feature>
<accession>A0A8S3VCM1</accession>
<sequence>MTFVVGGIAGGTVGLAADIVNAPWRVADRPRVSIKIEGSSNVIEGNAIVLYCSIESNPKEVNISWYKRMPVFTAENKQDFYGILNSSIDITVNVFSNPKYSEMVIQNKNGVPKIPLNVSAKYYRGQYYCPMDESPYDEIEVYEMEEVSADMQNSSSSNVINIPVTDSTYSESSSTHSSESLAVVSSSSETGTHTTDPKDIYNGSYQKLVGNTSQQMQVSLSYESLERETRL</sequence>
<dbReference type="EMBL" id="CAJPWZ010003086">
    <property type="protein sequence ID" value="CAG2251400.1"/>
    <property type="molecule type" value="Genomic_DNA"/>
</dbReference>
<dbReference type="InterPro" id="IPR036179">
    <property type="entry name" value="Ig-like_dom_sf"/>
</dbReference>
<protein>
    <recommendedName>
        <fullName evidence="2">Ig-like domain-containing protein</fullName>
    </recommendedName>
</protein>
<comment type="caution">
    <text evidence="3">The sequence shown here is derived from an EMBL/GenBank/DDBJ whole genome shotgun (WGS) entry which is preliminary data.</text>
</comment>
<dbReference type="OrthoDB" id="10039395at2759"/>
<proteinExistence type="predicted"/>